<protein>
    <submittedName>
        <fullName evidence="2">Uncharacterized protein</fullName>
    </submittedName>
</protein>
<organism evidence="2 3">
    <name type="scientific">Thermoanaerobacterium thermosaccharolyticum (strain ATCC 7956 / DSM 571 / NCIMB 9385 / NCA 3814 / NCTC 13789 / WDCM 00135 / 2032)</name>
    <name type="common">Clostridium thermosaccharolyticum</name>
    <dbReference type="NCBI Taxonomy" id="580327"/>
    <lineage>
        <taxon>Bacteria</taxon>
        <taxon>Bacillati</taxon>
        <taxon>Bacillota</taxon>
        <taxon>Clostridia</taxon>
        <taxon>Thermoanaerobacterales</taxon>
        <taxon>Thermoanaerobacteraceae</taxon>
        <taxon>Thermoanaerobacterium</taxon>
    </lineage>
</organism>
<dbReference type="AlphaFoldDB" id="D9TQ65"/>
<accession>D9TQ65</accession>
<keyword evidence="1" id="KW-0175">Coiled coil</keyword>
<dbReference type="GeneID" id="93863168"/>
<evidence type="ECO:0000256" key="1">
    <source>
        <dbReference type="SAM" id="Coils"/>
    </source>
</evidence>
<dbReference type="STRING" id="580327.Tthe_0277"/>
<dbReference type="Proteomes" id="UP000001626">
    <property type="component" value="Chromosome"/>
</dbReference>
<sequence length="147" mass="17315">MEEEKILFLLERISDNIGNLNEAITDLKSEVYTVKEEMTNLKSEVYTVKEEMTNLKSEVYTVKEEMTNLKSEIHTTKEEIRKLGTKIDNEVTDKIRALFDDRQIVHEKIDEINEKIDRVQIDVNNMVIKTLYHDNKILELGQKLSNR</sequence>
<evidence type="ECO:0000313" key="3">
    <source>
        <dbReference type="Proteomes" id="UP000001626"/>
    </source>
</evidence>
<dbReference type="HOGENOM" id="CLU_156447_0_0_9"/>
<proteinExistence type="predicted"/>
<dbReference type="KEGG" id="ttm:Tthe_0277"/>
<keyword evidence="3" id="KW-1185">Reference proteome</keyword>
<feature type="coiled-coil region" evidence="1">
    <location>
        <begin position="10"/>
        <end position="129"/>
    </location>
</feature>
<name>D9TQ65_THETC</name>
<dbReference type="SUPFAM" id="SSF57997">
    <property type="entry name" value="Tropomyosin"/>
    <property type="match status" value="1"/>
</dbReference>
<reference evidence="2 3" key="1">
    <citation type="submission" date="2010-08" db="EMBL/GenBank/DDBJ databases">
        <title>Complete sequence of Thermoanaerobacterium thermosaccharolyticum DSM 571.</title>
        <authorList>
            <consortium name="US DOE Joint Genome Institute"/>
            <person name="Lucas S."/>
            <person name="Copeland A."/>
            <person name="Lapidus A."/>
            <person name="Cheng J.-F."/>
            <person name="Bruce D."/>
            <person name="Goodwin L."/>
            <person name="Pitluck S."/>
            <person name="Teshima H."/>
            <person name="Detter J.C."/>
            <person name="Han C."/>
            <person name="Tapia R."/>
            <person name="Land M."/>
            <person name="Hauser L."/>
            <person name="Chang Y.-J."/>
            <person name="Jeffries C."/>
            <person name="Kyrpides N."/>
            <person name="Ivanova N."/>
            <person name="Mikhailova N."/>
            <person name="Hemme C.L."/>
            <person name="Woyke T."/>
        </authorList>
    </citation>
    <scope>NUCLEOTIDE SEQUENCE [LARGE SCALE GENOMIC DNA]</scope>
    <source>
        <strain evidence="3">ATCC 7956 / DSM 571 / NCIMB 9385 / NCA 3814 / NCTC 13789 / WDCM 00135 / 2032</strain>
    </source>
</reference>
<dbReference type="EMBL" id="CP002171">
    <property type="protein sequence ID" value="ADL67852.1"/>
    <property type="molecule type" value="Genomic_DNA"/>
</dbReference>
<gene>
    <name evidence="2" type="ordered locus">Tthe_0277</name>
</gene>
<dbReference type="eggNOG" id="COG1196">
    <property type="taxonomic scope" value="Bacteria"/>
</dbReference>
<dbReference type="OrthoDB" id="1730300at2"/>
<dbReference type="RefSeq" id="WP_013296831.1">
    <property type="nucleotide sequence ID" value="NC_014410.1"/>
</dbReference>
<evidence type="ECO:0000313" key="2">
    <source>
        <dbReference type="EMBL" id="ADL67852.1"/>
    </source>
</evidence>
<dbReference type="Gene3D" id="1.20.5.190">
    <property type="match status" value="2"/>
</dbReference>